<dbReference type="OrthoDB" id="4788795at2759"/>
<accession>A0A9W4S8T5</accession>
<dbReference type="Proteomes" id="UP001152533">
    <property type="component" value="Unassembled WGS sequence"/>
</dbReference>
<evidence type="ECO:0000256" key="1">
    <source>
        <dbReference type="SAM" id="SignalP"/>
    </source>
</evidence>
<protein>
    <submittedName>
        <fullName evidence="2">Uncharacterized protein</fullName>
    </submittedName>
</protein>
<evidence type="ECO:0000313" key="3">
    <source>
        <dbReference type="Proteomes" id="UP001152533"/>
    </source>
</evidence>
<keyword evidence="3" id="KW-1185">Reference proteome</keyword>
<feature type="chain" id="PRO_5040813785" evidence="1">
    <location>
        <begin position="21"/>
        <end position="109"/>
    </location>
</feature>
<dbReference type="AlphaFoldDB" id="A0A9W4S8T5"/>
<feature type="signal peptide" evidence="1">
    <location>
        <begin position="1"/>
        <end position="20"/>
    </location>
</feature>
<organism evidence="2 3">
    <name type="scientific">Colletotrichum noveboracense</name>
    <dbReference type="NCBI Taxonomy" id="2664923"/>
    <lineage>
        <taxon>Eukaryota</taxon>
        <taxon>Fungi</taxon>
        <taxon>Dikarya</taxon>
        <taxon>Ascomycota</taxon>
        <taxon>Pezizomycotina</taxon>
        <taxon>Sordariomycetes</taxon>
        <taxon>Hypocreomycetidae</taxon>
        <taxon>Glomerellales</taxon>
        <taxon>Glomerellaceae</taxon>
        <taxon>Colletotrichum</taxon>
        <taxon>Colletotrichum gloeosporioides species complex</taxon>
    </lineage>
</organism>
<sequence>MHFTTAATLIVAAMTPFTSAASCKNFGNRAIPIWQVRATGVVDIPGKCGGLWDNLNGYGACGKSATSCGEVNGEMVWQFTGSSGCTAGVVNTVWYSATKNQWGSISCQI</sequence>
<reference evidence="2" key="1">
    <citation type="submission" date="2022-08" db="EMBL/GenBank/DDBJ databases">
        <authorList>
            <person name="Giroux E."/>
            <person name="Giroux E."/>
        </authorList>
    </citation>
    <scope>NUCLEOTIDE SEQUENCE</scope>
    <source>
        <strain evidence="2">H1091258</strain>
    </source>
</reference>
<comment type="caution">
    <text evidence="2">The sequence shown here is derived from an EMBL/GenBank/DDBJ whole genome shotgun (WGS) entry which is preliminary data.</text>
</comment>
<evidence type="ECO:0000313" key="2">
    <source>
        <dbReference type="EMBL" id="CAI0655085.1"/>
    </source>
</evidence>
<keyword evidence="1" id="KW-0732">Signal</keyword>
<gene>
    <name evidence="2" type="ORF">CGXH109_LOCUS145129</name>
</gene>
<proteinExistence type="predicted"/>
<dbReference type="EMBL" id="CAMGZC010002606">
    <property type="protein sequence ID" value="CAI0655085.1"/>
    <property type="molecule type" value="Genomic_DNA"/>
</dbReference>
<name>A0A9W4S8T5_9PEZI</name>